<feature type="transmembrane region" description="Helical" evidence="1">
    <location>
        <begin position="182"/>
        <end position="201"/>
    </location>
</feature>
<gene>
    <name evidence="3" type="ORF">FNT36_02860</name>
</gene>
<name>A0A558C2L7_9BACT</name>
<dbReference type="GO" id="GO:0016747">
    <property type="term" value="F:acyltransferase activity, transferring groups other than amino-acyl groups"/>
    <property type="evidence" value="ECO:0007669"/>
    <property type="project" value="InterPro"/>
</dbReference>
<keyword evidence="3" id="KW-0808">Transferase</keyword>
<dbReference type="InterPro" id="IPR050879">
    <property type="entry name" value="Acyltransferase_3"/>
</dbReference>
<feature type="transmembrane region" description="Helical" evidence="1">
    <location>
        <begin position="251"/>
        <end position="272"/>
    </location>
</feature>
<keyword evidence="1" id="KW-1133">Transmembrane helix</keyword>
<evidence type="ECO:0000313" key="3">
    <source>
        <dbReference type="EMBL" id="TVT43050.1"/>
    </source>
</evidence>
<dbReference type="GO" id="GO:0016020">
    <property type="term" value="C:membrane"/>
    <property type="evidence" value="ECO:0007669"/>
    <property type="project" value="TreeGrafter"/>
</dbReference>
<feature type="domain" description="Acyltransferase 3" evidence="2">
    <location>
        <begin position="14"/>
        <end position="365"/>
    </location>
</feature>
<feature type="transmembrane region" description="Helical" evidence="1">
    <location>
        <begin position="330"/>
        <end position="347"/>
    </location>
</feature>
<dbReference type="RefSeq" id="WP_144844098.1">
    <property type="nucleotide sequence ID" value="NZ_VMRJ01000001.1"/>
</dbReference>
<evidence type="ECO:0000259" key="2">
    <source>
        <dbReference type="Pfam" id="PF01757"/>
    </source>
</evidence>
<keyword evidence="3" id="KW-0012">Acyltransferase</keyword>
<keyword evidence="1" id="KW-0472">Membrane</keyword>
<evidence type="ECO:0000313" key="4">
    <source>
        <dbReference type="Proteomes" id="UP000317624"/>
    </source>
</evidence>
<dbReference type="PANTHER" id="PTHR23028">
    <property type="entry name" value="ACETYLTRANSFERASE"/>
    <property type="match status" value="1"/>
</dbReference>
<proteinExistence type="predicted"/>
<feature type="transmembrane region" description="Helical" evidence="1">
    <location>
        <begin position="221"/>
        <end position="239"/>
    </location>
</feature>
<feature type="transmembrane region" description="Helical" evidence="1">
    <location>
        <begin position="12"/>
        <end position="32"/>
    </location>
</feature>
<dbReference type="AlphaFoldDB" id="A0A558C2L7"/>
<organism evidence="3 4">
    <name type="scientific">Hymenobacter setariae</name>
    <dbReference type="NCBI Taxonomy" id="2594794"/>
    <lineage>
        <taxon>Bacteria</taxon>
        <taxon>Pseudomonadati</taxon>
        <taxon>Bacteroidota</taxon>
        <taxon>Cytophagia</taxon>
        <taxon>Cytophagales</taxon>
        <taxon>Hymenobacteraceae</taxon>
        <taxon>Hymenobacter</taxon>
    </lineage>
</organism>
<dbReference type="GO" id="GO:0000271">
    <property type="term" value="P:polysaccharide biosynthetic process"/>
    <property type="evidence" value="ECO:0007669"/>
    <property type="project" value="TreeGrafter"/>
</dbReference>
<feature type="transmembrane region" description="Helical" evidence="1">
    <location>
        <begin position="353"/>
        <end position="370"/>
    </location>
</feature>
<feature type="transmembrane region" description="Helical" evidence="1">
    <location>
        <begin position="52"/>
        <end position="71"/>
    </location>
</feature>
<dbReference type="Proteomes" id="UP000317624">
    <property type="component" value="Unassembled WGS sequence"/>
</dbReference>
<evidence type="ECO:0000256" key="1">
    <source>
        <dbReference type="SAM" id="Phobius"/>
    </source>
</evidence>
<dbReference type="Pfam" id="PF01757">
    <property type="entry name" value="Acyl_transf_3"/>
    <property type="match status" value="1"/>
</dbReference>
<accession>A0A558C2L7</accession>
<dbReference type="InterPro" id="IPR002656">
    <property type="entry name" value="Acyl_transf_3_dom"/>
</dbReference>
<sequence>MVTTSSKSASYFPALTGIRAVAALLVFFFHAVPEAPADVQIIWLKWPGRLAQQGYIGVSIFFVLSGFLIAIRNFDRVQLTGIWFKHYVQNRFARIYPLYFLLTAFTFAVMLVHPFHTWYEWSSTSSSGDKAVIILANLTLVRAFFNEFVFVGVPTAWTLTIEETFYLSAPFLLLGLKHSIRWFYTYPVLFILSGLLLVLVCERWLPHYGLMANLRFMLSETFFGRCVEFLIGIGLAWWVHRRPMAQGVSRGGSTTLLGCAGIVSCLLLLLWLERSLPINSWVAFSINRLLTNIMLPLPIAIMLWGLLYERTWLRRILESKTAQLLGKSSYAFYLIHLGTLDTIFSVYVTGNVVARLCAYTLLAILLYKWVEHPLHKLLRAPSEKRPLVVSV</sequence>
<feature type="transmembrane region" description="Helical" evidence="1">
    <location>
        <begin position="92"/>
        <end position="112"/>
    </location>
</feature>
<dbReference type="EMBL" id="VMRJ01000001">
    <property type="protein sequence ID" value="TVT43050.1"/>
    <property type="molecule type" value="Genomic_DNA"/>
</dbReference>
<dbReference type="PANTHER" id="PTHR23028:SF53">
    <property type="entry name" value="ACYL_TRANSF_3 DOMAIN-CONTAINING PROTEIN"/>
    <property type="match status" value="1"/>
</dbReference>
<comment type="caution">
    <text evidence="3">The sequence shown here is derived from an EMBL/GenBank/DDBJ whole genome shotgun (WGS) entry which is preliminary data.</text>
</comment>
<keyword evidence="4" id="KW-1185">Reference proteome</keyword>
<protein>
    <submittedName>
        <fullName evidence="3">Acyltransferase</fullName>
    </submittedName>
</protein>
<reference evidence="3 4" key="1">
    <citation type="submission" date="2019-07" db="EMBL/GenBank/DDBJ databases">
        <title>Hymenobacter sp. straun FUR1 Genome sequencing and assembly.</title>
        <authorList>
            <person name="Chhetri G."/>
        </authorList>
    </citation>
    <scope>NUCLEOTIDE SEQUENCE [LARGE SCALE GENOMIC DNA]</scope>
    <source>
        <strain evidence="3 4">Fur1</strain>
    </source>
</reference>
<dbReference type="OrthoDB" id="9796461at2"/>
<keyword evidence="1" id="KW-0812">Transmembrane</keyword>
<feature type="transmembrane region" description="Helical" evidence="1">
    <location>
        <begin position="292"/>
        <end position="309"/>
    </location>
</feature>